<dbReference type="RefSeq" id="WP_188808626.1">
    <property type="nucleotide sequence ID" value="NZ_BAAAWV010000001.1"/>
</dbReference>
<accession>A0ABQ1XAX6</accession>
<reference evidence="2" key="1">
    <citation type="journal article" date="2019" name="Int. J. Syst. Evol. Microbiol.">
        <title>The Global Catalogue of Microorganisms (GCM) 10K type strain sequencing project: providing services to taxonomists for standard genome sequencing and annotation.</title>
        <authorList>
            <consortium name="The Broad Institute Genomics Platform"/>
            <consortium name="The Broad Institute Genome Sequencing Center for Infectious Disease"/>
            <person name="Wu L."/>
            <person name="Ma J."/>
        </authorList>
    </citation>
    <scope>NUCLEOTIDE SEQUENCE [LARGE SCALE GENOMIC DNA]</scope>
    <source>
        <strain evidence="2">CGMCC 1.1927</strain>
    </source>
</reference>
<gene>
    <name evidence="1" type="ORF">GCM10011577_01230</name>
</gene>
<name>A0ABQ1XAX6_9MICC</name>
<keyword evidence="2" id="KW-1185">Reference proteome</keyword>
<protein>
    <recommendedName>
        <fullName evidence="3">Minor tail protein</fullName>
    </recommendedName>
</protein>
<dbReference type="EMBL" id="BMKU01000001">
    <property type="protein sequence ID" value="GGG83544.1"/>
    <property type="molecule type" value="Genomic_DNA"/>
</dbReference>
<evidence type="ECO:0000313" key="1">
    <source>
        <dbReference type="EMBL" id="GGG83544.1"/>
    </source>
</evidence>
<evidence type="ECO:0008006" key="3">
    <source>
        <dbReference type="Google" id="ProtNLM"/>
    </source>
</evidence>
<evidence type="ECO:0000313" key="2">
    <source>
        <dbReference type="Proteomes" id="UP000596938"/>
    </source>
</evidence>
<organism evidence="1 2">
    <name type="scientific">Pseudarthrobacter polychromogenes</name>
    <dbReference type="NCBI Taxonomy" id="1676"/>
    <lineage>
        <taxon>Bacteria</taxon>
        <taxon>Bacillati</taxon>
        <taxon>Actinomycetota</taxon>
        <taxon>Actinomycetes</taxon>
        <taxon>Micrococcales</taxon>
        <taxon>Micrococcaceae</taxon>
        <taxon>Pseudarthrobacter</taxon>
    </lineage>
</organism>
<proteinExistence type="predicted"/>
<sequence>MDGFKHTLEAIPEGSTRRTYGTAYWDGATWAVNIGGKLVGCRWLDPIQPVQGGNLLVDITNEGRGQYSAWVMGGYTDQPRPSTGTVTDFLPAGPSNRVVFTGADGISYTTDRAIGSYDLGDPVYITWDAATPTVIGKIQTVAKPPEAPPPPPPPVVASGETPLIASASDTWWGPGGWGSYATSRNGGEDVYTGTWAGNTVTGAWFYGAPRPELQGKTITRIRLRLPARISAGNYNDPAVIHIYAHTSGARPGGDVNRVAGPHDFTVPARYGGGWTDLPISFAAALVGGGGISIAGNPYAGFNSRLDDPESGKLILNWSA</sequence>
<comment type="caution">
    <text evidence="1">The sequence shown here is derived from an EMBL/GenBank/DDBJ whole genome shotgun (WGS) entry which is preliminary data.</text>
</comment>
<dbReference type="Proteomes" id="UP000596938">
    <property type="component" value="Unassembled WGS sequence"/>
</dbReference>